<dbReference type="InterPro" id="IPR050738">
    <property type="entry name" value="Sulfatase"/>
</dbReference>
<keyword evidence="3" id="KW-0378">Hydrolase</keyword>
<dbReference type="PANTHER" id="PTHR42693:SF53">
    <property type="entry name" value="ENDO-4-O-SULFATASE"/>
    <property type="match status" value="1"/>
</dbReference>
<evidence type="ECO:0000256" key="3">
    <source>
        <dbReference type="ARBA" id="ARBA00022801"/>
    </source>
</evidence>
<comment type="caution">
    <text evidence="6">The sequence shown here is derived from an EMBL/GenBank/DDBJ whole genome shotgun (WGS) entry which is preliminary data.</text>
</comment>
<dbReference type="EMBL" id="VLNR01000074">
    <property type="protein sequence ID" value="TSE04726.1"/>
    <property type="molecule type" value="Genomic_DNA"/>
</dbReference>
<proteinExistence type="inferred from homology"/>
<dbReference type="InterPro" id="IPR000917">
    <property type="entry name" value="Sulfatase_N"/>
</dbReference>
<comment type="similarity">
    <text evidence="1">Belongs to the sulfatase family.</text>
</comment>
<keyword evidence="7" id="KW-1185">Reference proteome</keyword>
<dbReference type="RefSeq" id="WP_143918406.1">
    <property type="nucleotide sequence ID" value="NZ_CANMIK010000077.1"/>
</dbReference>
<reference evidence="6 7" key="1">
    <citation type="submission" date="2019-07" db="EMBL/GenBank/DDBJ databases">
        <title>The draft genome sequence of Aquimarina algiphila M91.</title>
        <authorList>
            <person name="Meng X."/>
        </authorList>
    </citation>
    <scope>NUCLEOTIDE SEQUENCE [LARGE SCALE GENOMIC DNA]</scope>
    <source>
        <strain evidence="6 7">M91</strain>
    </source>
</reference>
<dbReference type="PROSITE" id="PS00523">
    <property type="entry name" value="SULFATASE_1"/>
    <property type="match status" value="1"/>
</dbReference>
<organism evidence="6 7">
    <name type="scientific">Aquimarina algiphila</name>
    <dbReference type="NCBI Taxonomy" id="2047982"/>
    <lineage>
        <taxon>Bacteria</taxon>
        <taxon>Pseudomonadati</taxon>
        <taxon>Bacteroidota</taxon>
        <taxon>Flavobacteriia</taxon>
        <taxon>Flavobacteriales</taxon>
        <taxon>Flavobacteriaceae</taxon>
        <taxon>Aquimarina</taxon>
    </lineage>
</organism>
<evidence type="ECO:0000313" key="7">
    <source>
        <dbReference type="Proteomes" id="UP000318833"/>
    </source>
</evidence>
<dbReference type="Gene3D" id="3.40.720.10">
    <property type="entry name" value="Alkaline Phosphatase, subunit A"/>
    <property type="match status" value="1"/>
</dbReference>
<protein>
    <submittedName>
        <fullName evidence="6">Arylsulfatase</fullName>
    </submittedName>
</protein>
<evidence type="ECO:0000313" key="6">
    <source>
        <dbReference type="EMBL" id="TSE04726.1"/>
    </source>
</evidence>
<name>A0A554VD49_9FLAO</name>
<accession>A0A554VD49</accession>
<keyword evidence="2" id="KW-0479">Metal-binding</keyword>
<dbReference type="AlphaFoldDB" id="A0A554VD49"/>
<dbReference type="PANTHER" id="PTHR42693">
    <property type="entry name" value="ARYLSULFATASE FAMILY MEMBER"/>
    <property type="match status" value="1"/>
</dbReference>
<evidence type="ECO:0000259" key="5">
    <source>
        <dbReference type="Pfam" id="PF00884"/>
    </source>
</evidence>
<dbReference type="Gene3D" id="3.30.1120.10">
    <property type="match status" value="1"/>
</dbReference>
<dbReference type="Pfam" id="PF00884">
    <property type="entry name" value="Sulfatase"/>
    <property type="match status" value="1"/>
</dbReference>
<dbReference type="InterPro" id="IPR024607">
    <property type="entry name" value="Sulfatase_CS"/>
</dbReference>
<dbReference type="CDD" id="cd16143">
    <property type="entry name" value="ARS_like"/>
    <property type="match status" value="1"/>
</dbReference>
<dbReference type="SUPFAM" id="SSF53649">
    <property type="entry name" value="Alkaline phosphatase-like"/>
    <property type="match status" value="1"/>
</dbReference>
<dbReference type="Proteomes" id="UP000318833">
    <property type="component" value="Unassembled WGS sequence"/>
</dbReference>
<evidence type="ECO:0000256" key="2">
    <source>
        <dbReference type="ARBA" id="ARBA00022723"/>
    </source>
</evidence>
<gene>
    <name evidence="6" type="ORF">FOF46_25410</name>
</gene>
<dbReference type="GO" id="GO:0046872">
    <property type="term" value="F:metal ion binding"/>
    <property type="evidence" value="ECO:0007669"/>
    <property type="project" value="UniProtKB-KW"/>
</dbReference>
<dbReference type="InterPro" id="IPR017850">
    <property type="entry name" value="Alkaline_phosphatase_core_sf"/>
</dbReference>
<keyword evidence="4" id="KW-0106">Calcium</keyword>
<dbReference type="OrthoDB" id="9765065at2"/>
<evidence type="ECO:0000256" key="4">
    <source>
        <dbReference type="ARBA" id="ARBA00022837"/>
    </source>
</evidence>
<feature type="domain" description="Sulfatase N-terminal" evidence="5">
    <location>
        <begin position="27"/>
        <end position="392"/>
    </location>
</feature>
<evidence type="ECO:0000256" key="1">
    <source>
        <dbReference type="ARBA" id="ARBA00008779"/>
    </source>
</evidence>
<sequence length="503" mass="56869">MKSRFFISILIVLSSLEAFSQVKPKKPNVIVILADDIGLGDISGYRRMHSKKIIVETPQIDQLMQEGMAFTDAHSPTALCAPSRYSIMTGNNTYHSYAPWGVWGSYEKSPIKETDLTMGKLMRQADYNTAFFGKWHMGGDWYRKGSTTEIYRGPRWKTQTDVDVTQIISSGPKQNGFDYSFMYPAGIQDVPYTVYENEKWFPLNKNSKIGLITQKKMDKLKVKLDKDEGLGDTEWNPFDMGPLLINKAVDYINRASTEKPFFMYYCTQAVHKPHTPSESLNGKKIKGTTPVYHLDMIAELDAQMAMLVDALKKKGVYENTVIIFTSDNGGLPFKETLATGHRPSDIYRGGKNQIYEGGHRVPFIVVWPDKIKPNSKSSALVSGTDIMATIAAISNKKLSKNQAMDSANLLPVFLENSEKSSRKVLLIQGGTAKNVAYREGEWKLIVKYKKEEIKPIALFNLNTSPGEKEADNLINLPKYKERINRMFLSYTKIRDTKTPSRNL</sequence>
<dbReference type="GO" id="GO:0004065">
    <property type="term" value="F:arylsulfatase activity"/>
    <property type="evidence" value="ECO:0007669"/>
    <property type="project" value="TreeGrafter"/>
</dbReference>